<reference evidence="12" key="1">
    <citation type="submission" date="2020-11" db="EMBL/GenBank/DDBJ databases">
        <authorList>
            <person name="Tran Van P."/>
        </authorList>
    </citation>
    <scope>NUCLEOTIDE SEQUENCE</scope>
</reference>
<evidence type="ECO:0000256" key="3">
    <source>
        <dbReference type="ARBA" id="ARBA00022729"/>
    </source>
</evidence>
<dbReference type="Proteomes" id="UP000677054">
    <property type="component" value="Unassembled WGS sequence"/>
</dbReference>
<protein>
    <submittedName>
        <fullName evidence="12">Uncharacterized protein</fullName>
    </submittedName>
</protein>
<dbReference type="InterPro" id="IPR043504">
    <property type="entry name" value="Peptidase_S1_PA_chymotrypsin"/>
</dbReference>
<feature type="domain" description="Sushi" evidence="11">
    <location>
        <begin position="504"/>
        <end position="557"/>
    </location>
</feature>
<dbReference type="GO" id="GO:0005576">
    <property type="term" value="C:extracellular region"/>
    <property type="evidence" value="ECO:0007669"/>
    <property type="project" value="UniProtKB-SubCell"/>
</dbReference>
<feature type="domain" description="Peptidase S1" evidence="10">
    <location>
        <begin position="241"/>
        <end position="470"/>
    </location>
</feature>
<dbReference type="Pfam" id="PF00089">
    <property type="entry name" value="Trypsin"/>
    <property type="match status" value="2"/>
</dbReference>
<proteinExistence type="inferred from homology"/>
<dbReference type="PRINTS" id="PR00722">
    <property type="entry name" value="CHYMOTRYPSIN"/>
</dbReference>
<keyword evidence="4 7" id="KW-1015">Disulfide bond</keyword>
<dbReference type="InterPro" id="IPR009003">
    <property type="entry name" value="Peptidase_S1_PA"/>
</dbReference>
<dbReference type="InterPro" id="IPR018114">
    <property type="entry name" value="TRYPSIN_HIS"/>
</dbReference>
<comment type="caution">
    <text evidence="7">Lacks conserved residue(s) required for the propagation of feature annotation.</text>
</comment>
<dbReference type="PROSITE" id="PS50240">
    <property type="entry name" value="TRYPSIN_DOM"/>
    <property type="match status" value="2"/>
</dbReference>
<dbReference type="InterPro" id="IPR001314">
    <property type="entry name" value="Peptidase_S1A"/>
</dbReference>
<dbReference type="CDD" id="cd00190">
    <property type="entry name" value="Tryp_SPc"/>
    <property type="match status" value="1"/>
</dbReference>
<evidence type="ECO:0000259" key="10">
    <source>
        <dbReference type="PROSITE" id="PS50240"/>
    </source>
</evidence>
<feature type="disulfide bond" evidence="7">
    <location>
        <begin position="528"/>
        <end position="555"/>
    </location>
</feature>
<dbReference type="PROSITE" id="PS00134">
    <property type="entry name" value="TRYPSIN_HIS"/>
    <property type="match status" value="1"/>
</dbReference>
<dbReference type="CDD" id="cd00033">
    <property type="entry name" value="CCP"/>
    <property type="match status" value="1"/>
</dbReference>
<accession>A0A7R8XKW0</accession>
<dbReference type="OrthoDB" id="2019384at2759"/>
<dbReference type="SMART" id="SM00032">
    <property type="entry name" value="CCP"/>
    <property type="match status" value="1"/>
</dbReference>
<evidence type="ECO:0000259" key="11">
    <source>
        <dbReference type="PROSITE" id="PS50923"/>
    </source>
</evidence>
<evidence type="ECO:0000313" key="12">
    <source>
        <dbReference type="EMBL" id="CAD7247884.1"/>
    </source>
</evidence>
<keyword evidence="8" id="KW-0378">Hydrolase</keyword>
<evidence type="ECO:0000256" key="1">
    <source>
        <dbReference type="ARBA" id="ARBA00004613"/>
    </source>
</evidence>
<evidence type="ECO:0000313" key="13">
    <source>
        <dbReference type="Proteomes" id="UP000677054"/>
    </source>
</evidence>
<dbReference type="EMBL" id="LR901139">
    <property type="protein sequence ID" value="CAD7247884.1"/>
    <property type="molecule type" value="Genomic_DNA"/>
</dbReference>
<dbReference type="SUPFAM" id="SSF50494">
    <property type="entry name" value="Trypsin-like serine proteases"/>
    <property type="match status" value="2"/>
</dbReference>
<evidence type="ECO:0000256" key="2">
    <source>
        <dbReference type="ARBA" id="ARBA00022525"/>
    </source>
</evidence>
<dbReference type="FunFam" id="2.40.10.10:FF:000054">
    <property type="entry name" value="Complement C1r subcomponent"/>
    <property type="match status" value="1"/>
</dbReference>
<dbReference type="SUPFAM" id="SSF52058">
    <property type="entry name" value="L domain-like"/>
    <property type="match status" value="1"/>
</dbReference>
<organism evidence="12">
    <name type="scientific">Darwinula stevensoni</name>
    <dbReference type="NCBI Taxonomy" id="69355"/>
    <lineage>
        <taxon>Eukaryota</taxon>
        <taxon>Metazoa</taxon>
        <taxon>Ecdysozoa</taxon>
        <taxon>Arthropoda</taxon>
        <taxon>Crustacea</taxon>
        <taxon>Oligostraca</taxon>
        <taxon>Ostracoda</taxon>
        <taxon>Podocopa</taxon>
        <taxon>Podocopida</taxon>
        <taxon>Darwinulocopina</taxon>
        <taxon>Darwinuloidea</taxon>
        <taxon>Darwinulidae</taxon>
        <taxon>Darwinula</taxon>
    </lineage>
</organism>
<dbReference type="PROSITE" id="PS00135">
    <property type="entry name" value="TRYPSIN_SER"/>
    <property type="match status" value="1"/>
</dbReference>
<dbReference type="Pfam" id="PF00084">
    <property type="entry name" value="Sushi"/>
    <property type="match status" value="1"/>
</dbReference>
<keyword evidence="13" id="KW-1185">Reference proteome</keyword>
<dbReference type="SMART" id="SM00020">
    <property type="entry name" value="Tryp_SPc"/>
    <property type="match status" value="1"/>
</dbReference>
<evidence type="ECO:0000256" key="7">
    <source>
        <dbReference type="PROSITE-ProRule" id="PRU00302"/>
    </source>
</evidence>
<dbReference type="InterPro" id="IPR032675">
    <property type="entry name" value="LRR_dom_sf"/>
</dbReference>
<keyword evidence="3" id="KW-0732">Signal</keyword>
<dbReference type="Gene3D" id="3.80.10.10">
    <property type="entry name" value="Ribonuclease Inhibitor"/>
    <property type="match status" value="2"/>
</dbReference>
<dbReference type="AlphaFoldDB" id="A0A7R8XKW0"/>
<keyword evidence="2" id="KW-0964">Secreted</keyword>
<dbReference type="PANTHER" id="PTHR24256">
    <property type="entry name" value="TRYPTASE-RELATED"/>
    <property type="match status" value="1"/>
</dbReference>
<evidence type="ECO:0000256" key="9">
    <source>
        <dbReference type="SAM" id="MobiDB-lite"/>
    </source>
</evidence>
<dbReference type="Gene3D" id="2.10.70.10">
    <property type="entry name" value="Complement Module, domain 1"/>
    <property type="match status" value="1"/>
</dbReference>
<evidence type="ECO:0000256" key="5">
    <source>
        <dbReference type="ARBA" id="ARBA00023180"/>
    </source>
</evidence>
<evidence type="ECO:0000256" key="8">
    <source>
        <dbReference type="RuleBase" id="RU363034"/>
    </source>
</evidence>
<keyword evidence="8" id="KW-0645">Protease</keyword>
<evidence type="ECO:0000256" key="6">
    <source>
        <dbReference type="ARBA" id="ARBA00024195"/>
    </source>
</evidence>
<dbReference type="InterPro" id="IPR001254">
    <property type="entry name" value="Trypsin_dom"/>
</dbReference>
<dbReference type="GO" id="GO:0006508">
    <property type="term" value="P:proteolysis"/>
    <property type="evidence" value="ECO:0007669"/>
    <property type="project" value="UniProtKB-KW"/>
</dbReference>
<evidence type="ECO:0000256" key="4">
    <source>
        <dbReference type="ARBA" id="ARBA00023157"/>
    </source>
</evidence>
<dbReference type="InterPro" id="IPR033116">
    <property type="entry name" value="TRYPSIN_SER"/>
</dbReference>
<feature type="domain" description="Peptidase S1" evidence="10">
    <location>
        <begin position="569"/>
        <end position="829"/>
    </location>
</feature>
<dbReference type="Gene3D" id="2.40.10.10">
    <property type="entry name" value="Trypsin-like serine proteases"/>
    <property type="match status" value="4"/>
</dbReference>
<dbReference type="InterPro" id="IPR051487">
    <property type="entry name" value="Ser/Thr_Proteases_Immune/Dev"/>
</dbReference>
<dbReference type="FunFam" id="2.40.10.10:FF:000068">
    <property type="entry name" value="transmembrane protease serine 2"/>
    <property type="match status" value="1"/>
</dbReference>
<dbReference type="EMBL" id="CAJPEV010001622">
    <property type="protein sequence ID" value="CAG0893563.1"/>
    <property type="molecule type" value="Genomic_DNA"/>
</dbReference>
<name>A0A7R8XKW0_9CRUS</name>
<dbReference type="PROSITE" id="PS50923">
    <property type="entry name" value="SUSHI"/>
    <property type="match status" value="1"/>
</dbReference>
<gene>
    <name evidence="12" type="ORF">DSTB1V02_LOCUS7709</name>
</gene>
<comment type="subcellular location">
    <subcellularLocation>
        <location evidence="1">Secreted</location>
    </subcellularLocation>
</comment>
<keyword evidence="5" id="KW-0325">Glycoprotein</keyword>
<dbReference type="InterPro" id="IPR000436">
    <property type="entry name" value="Sushi_SCR_CCP_dom"/>
</dbReference>
<comment type="similarity">
    <text evidence="6">Belongs to the peptidase S1 family. CLIP subfamily.</text>
</comment>
<feature type="region of interest" description="Disordered" evidence="9">
    <location>
        <begin position="480"/>
        <end position="499"/>
    </location>
</feature>
<dbReference type="GO" id="GO:0004252">
    <property type="term" value="F:serine-type endopeptidase activity"/>
    <property type="evidence" value="ECO:0007669"/>
    <property type="project" value="InterPro"/>
</dbReference>
<sequence length="839" mass="93700">MGIFRLQDNMEVKELPEKAFGNAAFKVILLRNTSVKIVYPSALLSSKRLLSRLAVEDSRLNGFPFYLLPELQRLEVLSLEGNYIVSVPVLQSPSLKLLSLARNEILRLDEEGWTTPILRSLNISYNPQLNFRTTITKNLGRLEKFDGSGLNLGPILSGGTLKFRSRTLREIWLDFNNISSLEPNAIRGLTPNTKIYLRNNKIDNRPDGVFSPMMGVLSRGDGFIDLRLLPTSSLTNETCWIEGSSTISKSSLRRHCWNAVLVDPSGKMLCGGALIERQFVVTTASCFFFHRIRQYTIGQLAIRVSGSLVRHRIATDFPHRKFREETFENDLGMIILEKSVKAEEEACLLCTQDAYNVLEFSECRLISHFEGRVVIEPMEYAASIVDPSVCQEKILEGSGLPSNSMCVAFSSAWCGESGASLICKDASSGFYRLAGLLSLPIQECQPADVPGVFANATSSLSTSFYETTFTASVFLSKSPTDGKEIPETSEDEIGIGTGSGLEEIEGSKGSDCIRDGKYVLGSTVTYKCDQFYILRGSSFRTCRKIEQWTGPIPFCEAECGRKVQQVKLSAGGKPAPKGEWPWQAAIYDGEKRELICGGALIAERWVLTAAHCITVDGTTRARDARNFVVYLGKYHRNDSLDNEYVQRRVVSQIFMQEFSFQNFDSDIALLKLNVPALLTSQVQLVCLPTRFDDSKLENGTRGWVAGWGLNSFDQRDATLTQVELPVILNKDCSRETTSVSGDRPVTLNSNMFCAGHDKDTPAEEYQTVCRGDSGSPMVFPSHSSQESRWSVEGIVSHFFSKEECSTRHPGQYSVFTRVRFVDRRDNMEEHPMKTYDDPR</sequence>
<keyword evidence="8" id="KW-0720">Serine protease</keyword>
<keyword evidence="7" id="KW-0768">Sushi</keyword>